<evidence type="ECO:0000313" key="2">
    <source>
        <dbReference type="Proteomes" id="UP000827986"/>
    </source>
</evidence>
<name>A0A9D3XNI6_9SAUR</name>
<gene>
    <name evidence="1" type="ORF">KIL84_004213</name>
</gene>
<dbReference type="Proteomes" id="UP000827986">
    <property type="component" value="Unassembled WGS sequence"/>
</dbReference>
<accession>A0A9D3XNI6</accession>
<proteinExistence type="predicted"/>
<comment type="caution">
    <text evidence="1">The sequence shown here is derived from an EMBL/GenBank/DDBJ whole genome shotgun (WGS) entry which is preliminary data.</text>
</comment>
<organism evidence="1 2">
    <name type="scientific">Mauremys mutica</name>
    <name type="common">yellowpond turtle</name>
    <dbReference type="NCBI Taxonomy" id="74926"/>
    <lineage>
        <taxon>Eukaryota</taxon>
        <taxon>Metazoa</taxon>
        <taxon>Chordata</taxon>
        <taxon>Craniata</taxon>
        <taxon>Vertebrata</taxon>
        <taxon>Euteleostomi</taxon>
        <taxon>Archelosauria</taxon>
        <taxon>Testudinata</taxon>
        <taxon>Testudines</taxon>
        <taxon>Cryptodira</taxon>
        <taxon>Durocryptodira</taxon>
        <taxon>Testudinoidea</taxon>
        <taxon>Geoemydidae</taxon>
        <taxon>Geoemydinae</taxon>
        <taxon>Mauremys</taxon>
    </lineage>
</organism>
<dbReference type="EMBL" id="JAHDVG010000466">
    <property type="protein sequence ID" value="KAH1182721.1"/>
    <property type="molecule type" value="Genomic_DNA"/>
</dbReference>
<evidence type="ECO:0000313" key="1">
    <source>
        <dbReference type="EMBL" id="KAH1182721.1"/>
    </source>
</evidence>
<protein>
    <submittedName>
        <fullName evidence="1">Uncharacterized protein</fullName>
    </submittedName>
</protein>
<sequence>MCSLDKLLHQEPAVSKQIPLEEEMRNRHTLISPSLTSSTTPCCFSGGDLGAVNTHHERQLLRERAYSLNINSNNSNNNNDDFEDVRSNFMSKAFHLKQVFNFHSVRKVQIFSPKITALTLRVQNTSPENLQVNLLMPLGINIKNGSVQVFSTDCQTLPCSDTIPSPIQS</sequence>
<reference evidence="1" key="1">
    <citation type="submission" date="2021-09" db="EMBL/GenBank/DDBJ databases">
        <title>The genome of Mauremys mutica provides insights into the evolution of semi-aquatic lifestyle.</title>
        <authorList>
            <person name="Gong S."/>
            <person name="Gao Y."/>
        </authorList>
    </citation>
    <scope>NUCLEOTIDE SEQUENCE</scope>
    <source>
        <strain evidence="1">MM-2020</strain>
        <tissue evidence="1">Muscle</tissue>
    </source>
</reference>
<dbReference type="AlphaFoldDB" id="A0A9D3XNI6"/>
<keyword evidence="2" id="KW-1185">Reference proteome</keyword>